<dbReference type="EMBL" id="LAZR01068147">
    <property type="protein sequence ID" value="KKK50188.1"/>
    <property type="molecule type" value="Genomic_DNA"/>
</dbReference>
<feature type="non-terminal residue" evidence="1">
    <location>
        <position position="61"/>
    </location>
</feature>
<comment type="caution">
    <text evidence="1">The sequence shown here is derived from an EMBL/GenBank/DDBJ whole genome shotgun (WGS) entry which is preliminary data.</text>
</comment>
<reference evidence="1" key="1">
    <citation type="journal article" date="2015" name="Nature">
        <title>Complex archaea that bridge the gap between prokaryotes and eukaryotes.</title>
        <authorList>
            <person name="Spang A."/>
            <person name="Saw J.H."/>
            <person name="Jorgensen S.L."/>
            <person name="Zaremba-Niedzwiedzka K."/>
            <person name="Martijn J."/>
            <person name="Lind A.E."/>
            <person name="van Eijk R."/>
            <person name="Schleper C."/>
            <person name="Guy L."/>
            <person name="Ettema T.J."/>
        </authorList>
    </citation>
    <scope>NUCLEOTIDE SEQUENCE</scope>
</reference>
<proteinExistence type="predicted"/>
<dbReference type="AlphaFoldDB" id="A0A0F8W0P7"/>
<gene>
    <name evidence="1" type="ORF">LCGC14_3127530</name>
</gene>
<sequence>METGLTITTVNDLQTLGKIFYESKLFPDLQSQAQAVVKVLCGREMGFGDIYSLTKIYIVKG</sequence>
<accession>A0A0F8W0P7</accession>
<name>A0A0F8W0P7_9ZZZZ</name>
<protein>
    <submittedName>
        <fullName evidence="1">Uncharacterized protein</fullName>
    </submittedName>
</protein>
<evidence type="ECO:0000313" key="1">
    <source>
        <dbReference type="EMBL" id="KKK50188.1"/>
    </source>
</evidence>
<organism evidence="1">
    <name type="scientific">marine sediment metagenome</name>
    <dbReference type="NCBI Taxonomy" id="412755"/>
    <lineage>
        <taxon>unclassified sequences</taxon>
        <taxon>metagenomes</taxon>
        <taxon>ecological metagenomes</taxon>
    </lineage>
</organism>